<dbReference type="AlphaFoldDB" id="A0A9Q8ZC97"/>
<dbReference type="PROSITE" id="PS50280">
    <property type="entry name" value="SET"/>
    <property type="match status" value="1"/>
</dbReference>
<dbReference type="Pfam" id="PF00856">
    <property type="entry name" value="SET"/>
    <property type="match status" value="1"/>
</dbReference>
<evidence type="ECO:0000313" key="2">
    <source>
        <dbReference type="EMBL" id="USP79442.1"/>
    </source>
</evidence>
<dbReference type="PANTHER" id="PTHR47332">
    <property type="entry name" value="SET DOMAIN-CONTAINING PROTEIN 5"/>
    <property type="match status" value="1"/>
</dbReference>
<dbReference type="VEuPathDB" id="FungiDB:yc1106_06716"/>
<dbReference type="SMART" id="SM00317">
    <property type="entry name" value="SET"/>
    <property type="match status" value="1"/>
</dbReference>
<dbReference type="EMBL" id="CP089278">
    <property type="protein sequence ID" value="USP79442.1"/>
    <property type="molecule type" value="Genomic_DNA"/>
</dbReference>
<dbReference type="InterPro" id="IPR001214">
    <property type="entry name" value="SET_dom"/>
</dbReference>
<evidence type="ECO:0000259" key="1">
    <source>
        <dbReference type="PROSITE" id="PS50280"/>
    </source>
</evidence>
<feature type="domain" description="SET" evidence="1">
    <location>
        <begin position="153"/>
        <end position="299"/>
    </location>
</feature>
<dbReference type="PANTHER" id="PTHR47332:SF6">
    <property type="entry name" value="SET DOMAIN-CONTAINING PROTEIN"/>
    <property type="match status" value="1"/>
</dbReference>
<dbReference type="InterPro" id="IPR053185">
    <property type="entry name" value="SET_domain_protein"/>
</dbReference>
<dbReference type="CDD" id="cd20071">
    <property type="entry name" value="SET_SMYD"/>
    <property type="match status" value="1"/>
</dbReference>
<evidence type="ECO:0000313" key="3">
    <source>
        <dbReference type="Proteomes" id="UP001056012"/>
    </source>
</evidence>
<dbReference type="InterPro" id="IPR046341">
    <property type="entry name" value="SET_dom_sf"/>
</dbReference>
<gene>
    <name evidence="2" type="ORF">yc1106_06716</name>
</gene>
<dbReference type="Gene3D" id="2.170.270.10">
    <property type="entry name" value="SET domain"/>
    <property type="match status" value="1"/>
</dbReference>
<keyword evidence="3" id="KW-1185">Reference proteome</keyword>
<name>A0A9Q8ZC97_CURCL</name>
<reference evidence="2" key="1">
    <citation type="submission" date="2021-12" db="EMBL/GenBank/DDBJ databases">
        <title>Curvularia clavata genome.</title>
        <authorList>
            <person name="Cao Y."/>
        </authorList>
    </citation>
    <scope>NUCLEOTIDE SEQUENCE</scope>
    <source>
        <strain evidence="2">Yc1106</strain>
    </source>
</reference>
<dbReference type="OrthoDB" id="1028014at2759"/>
<organism evidence="2 3">
    <name type="scientific">Curvularia clavata</name>
    <dbReference type="NCBI Taxonomy" id="95742"/>
    <lineage>
        <taxon>Eukaryota</taxon>
        <taxon>Fungi</taxon>
        <taxon>Dikarya</taxon>
        <taxon>Ascomycota</taxon>
        <taxon>Pezizomycotina</taxon>
        <taxon>Dothideomycetes</taxon>
        <taxon>Pleosporomycetidae</taxon>
        <taxon>Pleosporales</taxon>
        <taxon>Pleosporineae</taxon>
        <taxon>Pleosporaceae</taxon>
        <taxon>Curvularia</taxon>
    </lineage>
</organism>
<dbReference type="Proteomes" id="UP001056012">
    <property type="component" value="Chromosome 5"/>
</dbReference>
<dbReference type="SUPFAM" id="SSF82199">
    <property type="entry name" value="SET domain"/>
    <property type="match status" value="1"/>
</dbReference>
<sequence length="452" mass="50779">MRSTIGLGLIGGALALRSEKIDFFAQQQALLQGACPSNYILQNEECRPSAESTMVQSALTIESNATHVAQFTHSLEESRNRALQSKSFPWSFWPECFIASHDSDPFCVFSNTEFASGRGISIVTTHAIAYSMLENDAFKDLDALEYSNNYENPPFYEKVFPGKGRGLVANKTLNRGDQIFSSTPILITDDLDGLPESERLALWHRAIAALPAATREIFWSLAPRFPDGETDAHEDRITTNYFEVEVDGNMLSGLFPEIARINHDCRPNAAYFFDEETLTHRVHAIRDIYPGEELSITYINNEAPRDKRMKRLSNGWGFKCSCSSCSAHPRLVAESDARLVQMKKVIDVLNDWSETSAATPAHAELLVSLYKQERLHAGLSTAYQHASEVYSSFGMKWEAVRYARLSLEWSMLDKGWGDRDVAAMTRMATEPESTWSWNRRLSLKSCGCGKSH</sequence>
<proteinExistence type="predicted"/>
<accession>A0A9Q8ZC97</accession>
<protein>
    <recommendedName>
        <fullName evidence="1">SET domain-containing protein</fullName>
    </recommendedName>
</protein>